<dbReference type="EMBL" id="MU167248">
    <property type="protein sequence ID" value="KAG0147423.1"/>
    <property type="molecule type" value="Genomic_DNA"/>
</dbReference>
<evidence type="ECO:0000313" key="1">
    <source>
        <dbReference type="EMBL" id="KAG0147423.1"/>
    </source>
</evidence>
<accession>A0A9P6NNQ7</accession>
<dbReference type="Proteomes" id="UP000886653">
    <property type="component" value="Unassembled WGS sequence"/>
</dbReference>
<comment type="caution">
    <text evidence="1">The sequence shown here is derived from an EMBL/GenBank/DDBJ whole genome shotgun (WGS) entry which is preliminary data.</text>
</comment>
<proteinExistence type="predicted"/>
<reference evidence="1" key="1">
    <citation type="submission" date="2013-11" db="EMBL/GenBank/DDBJ databases">
        <title>Genome sequence of the fusiform rust pathogen reveals effectors for host alternation and coevolution with pine.</title>
        <authorList>
            <consortium name="DOE Joint Genome Institute"/>
            <person name="Smith K."/>
            <person name="Pendleton A."/>
            <person name="Kubisiak T."/>
            <person name="Anderson C."/>
            <person name="Salamov A."/>
            <person name="Aerts A."/>
            <person name="Riley R."/>
            <person name="Clum A."/>
            <person name="Lindquist E."/>
            <person name="Ence D."/>
            <person name="Campbell M."/>
            <person name="Kronenberg Z."/>
            <person name="Feau N."/>
            <person name="Dhillon B."/>
            <person name="Hamelin R."/>
            <person name="Burleigh J."/>
            <person name="Smith J."/>
            <person name="Yandell M."/>
            <person name="Nelson C."/>
            <person name="Grigoriev I."/>
            <person name="Davis J."/>
        </authorList>
    </citation>
    <scope>NUCLEOTIDE SEQUENCE</scope>
    <source>
        <strain evidence="1">G11</strain>
    </source>
</reference>
<protein>
    <submittedName>
        <fullName evidence="1">Uncharacterized protein</fullName>
    </submittedName>
</protein>
<sequence length="79" mass="9023">MSSFKFRRVFTSWDSRPKVNSEKYKISLLIVLLPILTPNSHRIPPITPNQAFKFPLTSRFLPSLITHLLSLNLTSPASN</sequence>
<dbReference type="AlphaFoldDB" id="A0A9P6NNQ7"/>
<keyword evidence="2" id="KW-1185">Reference proteome</keyword>
<gene>
    <name evidence="1" type="ORF">CROQUDRAFT_656155</name>
</gene>
<name>A0A9P6NNQ7_9BASI</name>
<organism evidence="1 2">
    <name type="scientific">Cronartium quercuum f. sp. fusiforme G11</name>
    <dbReference type="NCBI Taxonomy" id="708437"/>
    <lineage>
        <taxon>Eukaryota</taxon>
        <taxon>Fungi</taxon>
        <taxon>Dikarya</taxon>
        <taxon>Basidiomycota</taxon>
        <taxon>Pucciniomycotina</taxon>
        <taxon>Pucciniomycetes</taxon>
        <taxon>Pucciniales</taxon>
        <taxon>Coleosporiaceae</taxon>
        <taxon>Cronartium</taxon>
    </lineage>
</organism>
<evidence type="ECO:0000313" key="2">
    <source>
        <dbReference type="Proteomes" id="UP000886653"/>
    </source>
</evidence>